<sequence length="160" mass="17880">MGQDIQFVRVTAAELERAEQEPDWADELVVERSEEGEEDDDLVGFLGRDWAGLQYLFDAAEVPVMILDGGCTIDEQGIYTGWDVESVEHVAGVLRKVVWEDLAGHYEPDQMLEEDVYPGHGYWDRDGNGLGYLEGAFVTLRHFFTTAAAGGSAAIREFNF</sequence>
<organism evidence="1 2">
    <name type="scientific">Streptomyces decoyicus</name>
    <dbReference type="NCBI Taxonomy" id="249567"/>
    <lineage>
        <taxon>Bacteria</taxon>
        <taxon>Bacillati</taxon>
        <taxon>Actinomycetota</taxon>
        <taxon>Actinomycetes</taxon>
        <taxon>Kitasatosporales</taxon>
        <taxon>Streptomycetaceae</taxon>
        <taxon>Streptomyces</taxon>
    </lineage>
</organism>
<dbReference type="Gene3D" id="3.40.1760.10">
    <property type="entry name" value="YfbM-like super family"/>
    <property type="match status" value="1"/>
</dbReference>
<keyword evidence="2" id="KW-1185">Reference proteome</keyword>
<name>A0ABZ1FG04_9ACTN</name>
<accession>A0ABZ1FG04</accession>
<gene>
    <name evidence="1" type="ORF">OG863_15975</name>
</gene>
<dbReference type="InterPro" id="IPR015068">
    <property type="entry name" value="DUF1877"/>
</dbReference>
<dbReference type="RefSeq" id="WP_326618839.1">
    <property type="nucleotide sequence ID" value="NZ_CP109106.1"/>
</dbReference>
<protein>
    <submittedName>
        <fullName evidence="1">YfbM family protein</fullName>
    </submittedName>
</protein>
<dbReference type="SUPFAM" id="SSF111069">
    <property type="entry name" value="Hypothetical protein yfbM"/>
    <property type="match status" value="1"/>
</dbReference>
<dbReference type="InterPro" id="IPR035944">
    <property type="entry name" value="YfbM-like_sf"/>
</dbReference>
<proteinExistence type="predicted"/>
<dbReference type="EMBL" id="CP109106">
    <property type="protein sequence ID" value="WSB69330.1"/>
    <property type="molecule type" value="Genomic_DNA"/>
</dbReference>
<reference evidence="1 2" key="1">
    <citation type="submission" date="2022-10" db="EMBL/GenBank/DDBJ databases">
        <title>The complete genomes of actinobacterial strains from the NBC collection.</title>
        <authorList>
            <person name="Joergensen T.S."/>
            <person name="Alvarez Arevalo M."/>
            <person name="Sterndorff E.B."/>
            <person name="Faurdal D."/>
            <person name="Vuksanovic O."/>
            <person name="Mourched A.-S."/>
            <person name="Charusanti P."/>
            <person name="Shaw S."/>
            <person name="Blin K."/>
            <person name="Weber T."/>
        </authorList>
    </citation>
    <scope>NUCLEOTIDE SEQUENCE [LARGE SCALE GENOMIC DNA]</scope>
    <source>
        <strain evidence="1 2">NBC 01774</strain>
    </source>
</reference>
<dbReference type="Proteomes" id="UP001344251">
    <property type="component" value="Chromosome"/>
</dbReference>
<evidence type="ECO:0000313" key="1">
    <source>
        <dbReference type="EMBL" id="WSB69330.1"/>
    </source>
</evidence>
<dbReference type="Pfam" id="PF08974">
    <property type="entry name" value="DUF1877"/>
    <property type="match status" value="1"/>
</dbReference>
<evidence type="ECO:0000313" key="2">
    <source>
        <dbReference type="Proteomes" id="UP001344251"/>
    </source>
</evidence>